<dbReference type="CDD" id="cd00586">
    <property type="entry name" value="4HBT"/>
    <property type="match status" value="1"/>
</dbReference>
<dbReference type="Pfam" id="PF13279">
    <property type="entry name" value="4HBT_2"/>
    <property type="match status" value="1"/>
</dbReference>
<accession>A0ABR1IJP4</accession>
<sequence>MIASSLKFACAPKSCFWTTTRCQARLSSSSSVKRLQAAFRDPSSPYYIAPGTQGPASPDEKPVEDVQDDLTTLLEKGQTEMARAGFHLPFVWQQVVEWGDHDSFQHVNNVRYVRYFENSRIHWMTCLGNRLGGPAKADAFLKGKGISLIMKSIEVKYRRPVTFPDTLLISHRPTKPPNNVDPAAVRLASSAYSVRQQAFVAHCNETVVWYDYDNLRKCFPGQEYIDAMWEHFSEN</sequence>
<evidence type="ECO:0000256" key="1">
    <source>
        <dbReference type="SAM" id="MobiDB-lite"/>
    </source>
</evidence>
<evidence type="ECO:0008006" key="4">
    <source>
        <dbReference type="Google" id="ProtNLM"/>
    </source>
</evidence>
<gene>
    <name evidence="2" type="ORF">VKT23_020723</name>
</gene>
<evidence type="ECO:0000313" key="2">
    <source>
        <dbReference type="EMBL" id="KAK7433549.1"/>
    </source>
</evidence>
<dbReference type="SUPFAM" id="SSF54637">
    <property type="entry name" value="Thioesterase/thiol ester dehydrase-isomerase"/>
    <property type="match status" value="1"/>
</dbReference>
<organism evidence="2 3">
    <name type="scientific">Marasmiellus scandens</name>
    <dbReference type="NCBI Taxonomy" id="2682957"/>
    <lineage>
        <taxon>Eukaryota</taxon>
        <taxon>Fungi</taxon>
        <taxon>Dikarya</taxon>
        <taxon>Basidiomycota</taxon>
        <taxon>Agaricomycotina</taxon>
        <taxon>Agaricomycetes</taxon>
        <taxon>Agaricomycetidae</taxon>
        <taxon>Agaricales</taxon>
        <taxon>Marasmiineae</taxon>
        <taxon>Omphalotaceae</taxon>
        <taxon>Marasmiellus</taxon>
    </lineage>
</organism>
<dbReference type="InterPro" id="IPR050563">
    <property type="entry name" value="4-hydroxybenzoyl-CoA_TE"/>
</dbReference>
<dbReference type="PANTHER" id="PTHR31793:SF39">
    <property type="entry name" value="THIOESTERASE_THIOL ESTER DEHYDRASE-ISOMERASE"/>
    <property type="match status" value="1"/>
</dbReference>
<keyword evidence="3" id="KW-1185">Reference proteome</keyword>
<dbReference type="Gene3D" id="3.10.129.10">
    <property type="entry name" value="Hotdog Thioesterase"/>
    <property type="match status" value="1"/>
</dbReference>
<dbReference type="PANTHER" id="PTHR31793">
    <property type="entry name" value="4-HYDROXYBENZOYL-COA THIOESTERASE FAMILY MEMBER"/>
    <property type="match status" value="1"/>
</dbReference>
<feature type="region of interest" description="Disordered" evidence="1">
    <location>
        <begin position="43"/>
        <end position="63"/>
    </location>
</feature>
<protein>
    <recommendedName>
        <fullName evidence="4">Thioesterase/thiol ester dehydrase-isomerase</fullName>
    </recommendedName>
</protein>
<name>A0ABR1IJP4_9AGAR</name>
<dbReference type="EMBL" id="JBANRG010000152">
    <property type="protein sequence ID" value="KAK7433549.1"/>
    <property type="molecule type" value="Genomic_DNA"/>
</dbReference>
<evidence type="ECO:0000313" key="3">
    <source>
        <dbReference type="Proteomes" id="UP001498398"/>
    </source>
</evidence>
<dbReference type="Proteomes" id="UP001498398">
    <property type="component" value="Unassembled WGS sequence"/>
</dbReference>
<reference evidence="2 3" key="1">
    <citation type="submission" date="2024-01" db="EMBL/GenBank/DDBJ databases">
        <title>A draft genome for the cacao thread blight pathogen Marasmiellus scandens.</title>
        <authorList>
            <person name="Baruah I.K."/>
            <person name="Leung J."/>
            <person name="Bukari Y."/>
            <person name="Amoako-Attah I."/>
            <person name="Meinhardt L.W."/>
            <person name="Bailey B.A."/>
            <person name="Cohen S.P."/>
        </authorList>
    </citation>
    <scope>NUCLEOTIDE SEQUENCE [LARGE SCALE GENOMIC DNA]</scope>
    <source>
        <strain evidence="2 3">GH-19</strain>
    </source>
</reference>
<proteinExistence type="predicted"/>
<dbReference type="InterPro" id="IPR029069">
    <property type="entry name" value="HotDog_dom_sf"/>
</dbReference>
<comment type="caution">
    <text evidence="2">The sequence shown here is derived from an EMBL/GenBank/DDBJ whole genome shotgun (WGS) entry which is preliminary data.</text>
</comment>